<feature type="binding site" evidence="10">
    <location>
        <position position="111"/>
    </location>
    <ligand>
        <name>substrate</name>
    </ligand>
</feature>
<evidence type="ECO:0000256" key="3">
    <source>
        <dbReference type="ARBA" id="ARBA00012756"/>
    </source>
</evidence>
<evidence type="ECO:0000256" key="1">
    <source>
        <dbReference type="ARBA" id="ARBA00001412"/>
    </source>
</evidence>
<feature type="binding site" evidence="10">
    <location>
        <position position="149"/>
    </location>
    <ligand>
        <name>substrate</name>
    </ligand>
</feature>
<keyword evidence="7 8" id="KW-0326">Glycosidase</keyword>
<organism evidence="14 15">
    <name type="scientific">Levilactobacillus brevis KB290</name>
    <dbReference type="NCBI Taxonomy" id="1001583"/>
    <lineage>
        <taxon>Bacteria</taxon>
        <taxon>Bacillati</taxon>
        <taxon>Bacillota</taxon>
        <taxon>Bacilli</taxon>
        <taxon>Lactobacillales</taxon>
        <taxon>Lactobacillaceae</taxon>
        <taxon>Levilactobacillus</taxon>
    </lineage>
</organism>
<reference evidence="14 15" key="1">
    <citation type="journal article" date="2013" name="PLoS ONE">
        <title>Genomic Analysis by Deep Sequencing of the Probiotic Lactobacillus brevis KB290 Harboring Nine Plasmids Reveals Genomic Stability.</title>
        <authorList>
            <person name="Fukao M."/>
            <person name="Oshima K."/>
            <person name="Morita H."/>
            <person name="Toh H."/>
            <person name="Suda W."/>
            <person name="Kim S.W."/>
            <person name="Suzuki S."/>
            <person name="Yakabe T."/>
            <person name="Hattori M."/>
            <person name="Yajima N."/>
        </authorList>
    </citation>
    <scope>NUCLEOTIDE SEQUENCE [LARGE SCALE GENOMIC DNA]</scope>
    <source>
        <strain evidence="14 15">KB290</strain>
    </source>
</reference>
<dbReference type="InterPro" id="IPR013739">
    <property type="entry name" value="Beta_galactosidase_C"/>
</dbReference>
<protein>
    <recommendedName>
        <fullName evidence="3 8">Beta-galactosidase</fullName>
        <shortName evidence="8">Beta-gal</shortName>
        <ecNumber evidence="3 8">3.2.1.23</ecNumber>
    </recommendedName>
</protein>
<sequence>MSEGQVMKDILYGTAYYYEYLPVDRLDKDIEMMKAANINVVRIGESTWSTYEPQDGVFDFSPLDKVLDAMHTAGIHVIVGTPTYAIPTWLAKTYPEVMVQVDGQRKPYGARQIFDITNPTFLRYAERIIRKMMQHVAHHPTVIGFQVDNETKHYGTSSDNVQKGFVQFLKREFKGDLKQLNQKFGLDYWSNRINAWEDFPSMDGTINGSLQTAFETYRQKLVTDYLSWQVSLVDDYRLADQFVTHNFDFEWRGYSYGIQPEVNHFDASAALTYAGGDIYHPSRKHLTGTELSFAGDELRTLKHDNYLVMETQAQAFKQQVPYPGQLRQLAYSHLASGANMVEYWHWHSIHNSAETYWKGILSHDFQPNPIYDEVKQTGTELKRLSSHLVNLKIKANVAFLASNRSFTALNAFPFSDNHNYNDLFRSLYDQFYRLNIRTDITDETHIRLQDYQLIVVPALYSVSDAFLDKLDDYVKRGGHVIYTFKSGFTNEHVKVRMDQQPGRLTRSTGVHYNLFVDPDGTQLVGQSRSLRQIADTSLQDWMELLIPDTAEILATYDDPNWSNYAAITKNHYGQGSVIYLGCYPSAAVISQLVADYTQELGLRRFTAAFPVIIKQGTNDLGKTVTYYFNYSSETQLVSNPVRGTDLLSNQEVVNKLVLNPWGVAIVESV</sequence>
<dbReference type="InterPro" id="IPR013780">
    <property type="entry name" value="Glyco_hydro_b"/>
</dbReference>
<dbReference type="GO" id="GO:0046872">
    <property type="term" value="F:metal ion binding"/>
    <property type="evidence" value="ECO:0007669"/>
    <property type="project" value="UniProtKB-KW"/>
</dbReference>
<dbReference type="PATRIC" id="fig|1001583.3.peg.238"/>
<dbReference type="Proteomes" id="UP000012042">
    <property type="component" value="Chromosome"/>
</dbReference>
<evidence type="ECO:0000259" key="13">
    <source>
        <dbReference type="Pfam" id="PF08533"/>
    </source>
</evidence>
<evidence type="ECO:0000256" key="7">
    <source>
        <dbReference type="ARBA" id="ARBA00023295"/>
    </source>
</evidence>
<dbReference type="GO" id="GO:0009341">
    <property type="term" value="C:beta-galactosidase complex"/>
    <property type="evidence" value="ECO:0007669"/>
    <property type="project" value="InterPro"/>
</dbReference>
<comment type="catalytic activity">
    <reaction evidence="1 8">
        <text>Hydrolysis of terminal non-reducing beta-D-galactose residues in beta-D-galactosides.</text>
        <dbReference type="EC" id="3.2.1.23"/>
    </reaction>
</comment>
<evidence type="ECO:0000256" key="6">
    <source>
        <dbReference type="ARBA" id="ARBA00022833"/>
    </source>
</evidence>
<dbReference type="SUPFAM" id="SSF51445">
    <property type="entry name" value="(Trans)glycosidases"/>
    <property type="match status" value="1"/>
</dbReference>
<dbReference type="GO" id="GO:0006012">
    <property type="term" value="P:galactose metabolic process"/>
    <property type="evidence" value="ECO:0007669"/>
    <property type="project" value="InterPro"/>
</dbReference>
<evidence type="ECO:0000256" key="8">
    <source>
        <dbReference type="PIRNR" id="PIRNR001084"/>
    </source>
</evidence>
<dbReference type="Pfam" id="PF08532">
    <property type="entry name" value="Glyco_hydro_42M"/>
    <property type="match status" value="1"/>
</dbReference>
<dbReference type="SUPFAM" id="SSF52317">
    <property type="entry name" value="Class I glutamine amidotransferase-like"/>
    <property type="match status" value="1"/>
</dbReference>
<dbReference type="AlphaFoldDB" id="M5AAP9"/>
<dbReference type="PANTHER" id="PTHR36447">
    <property type="entry name" value="BETA-GALACTOSIDASE GANA"/>
    <property type="match status" value="1"/>
</dbReference>
<evidence type="ECO:0000256" key="9">
    <source>
        <dbReference type="PIRSR" id="PIRSR001084-1"/>
    </source>
</evidence>
<feature type="active site" description="Nucleophile" evidence="9">
    <location>
        <position position="310"/>
    </location>
</feature>
<evidence type="ECO:0000259" key="11">
    <source>
        <dbReference type="Pfam" id="PF02449"/>
    </source>
</evidence>
<accession>M5AAP9</accession>
<feature type="domain" description="Beta-galactosidase C-terminal" evidence="13">
    <location>
        <begin position="622"/>
        <end position="667"/>
    </location>
</feature>
<dbReference type="Gene3D" id="3.20.20.80">
    <property type="entry name" value="Glycosidases"/>
    <property type="match status" value="1"/>
</dbReference>
<dbReference type="Pfam" id="PF02449">
    <property type="entry name" value="Glyco_hydro_42"/>
    <property type="match status" value="1"/>
</dbReference>
<dbReference type="InterPro" id="IPR013738">
    <property type="entry name" value="Beta_galactosidase_Trimer"/>
</dbReference>
<dbReference type="CDD" id="cd03143">
    <property type="entry name" value="A4_beta-galactosidase_middle_domain"/>
    <property type="match status" value="1"/>
</dbReference>
<keyword evidence="5 8" id="KW-0378">Hydrolase</keyword>
<dbReference type="InterPro" id="IPR017853">
    <property type="entry name" value="GH"/>
</dbReference>
<dbReference type="EMBL" id="AP012167">
    <property type="protein sequence ID" value="BAN05879.1"/>
    <property type="molecule type" value="Genomic_DNA"/>
</dbReference>
<proteinExistence type="inferred from homology"/>
<dbReference type="PIRSF" id="PIRSF001084">
    <property type="entry name" value="B-galactosidase"/>
    <property type="match status" value="1"/>
</dbReference>
<dbReference type="HOGENOM" id="CLU_012430_2_0_9"/>
<gene>
    <name evidence="14" type="ORF">LVISKB_0244</name>
</gene>
<keyword evidence="4" id="KW-0479">Metal-binding</keyword>
<dbReference type="Pfam" id="PF08533">
    <property type="entry name" value="Glyco_hydro_42C"/>
    <property type="match status" value="1"/>
</dbReference>
<feature type="domain" description="Beta-galactosidase trimerisation" evidence="12">
    <location>
        <begin position="395"/>
        <end position="602"/>
    </location>
</feature>
<evidence type="ECO:0000313" key="15">
    <source>
        <dbReference type="Proteomes" id="UP000012042"/>
    </source>
</evidence>
<evidence type="ECO:0000259" key="12">
    <source>
        <dbReference type="Pfam" id="PF08532"/>
    </source>
</evidence>
<dbReference type="InterPro" id="IPR003476">
    <property type="entry name" value="Glyco_hydro_42"/>
</dbReference>
<feature type="domain" description="Glycoside hydrolase family 42 N-terminal" evidence="11">
    <location>
        <begin position="16"/>
        <end position="384"/>
    </location>
</feature>
<dbReference type="InterPro" id="IPR013529">
    <property type="entry name" value="Glyco_hydro_42_N"/>
</dbReference>
<dbReference type="PANTHER" id="PTHR36447:SF2">
    <property type="entry name" value="BETA-GALACTOSIDASE YESZ"/>
    <property type="match status" value="1"/>
</dbReference>
<evidence type="ECO:0000256" key="5">
    <source>
        <dbReference type="ARBA" id="ARBA00022801"/>
    </source>
</evidence>
<dbReference type="InterPro" id="IPR029062">
    <property type="entry name" value="Class_I_gatase-like"/>
</dbReference>
<name>M5AAP9_LEVBR</name>
<dbReference type="KEGG" id="lbk:LVISKB_0244"/>
<comment type="similarity">
    <text evidence="2 8">Belongs to the glycosyl hydrolase 42 family.</text>
</comment>
<keyword evidence="6" id="KW-0862">Zinc</keyword>
<evidence type="ECO:0000256" key="2">
    <source>
        <dbReference type="ARBA" id="ARBA00005940"/>
    </source>
</evidence>
<dbReference type="GO" id="GO:0004565">
    <property type="term" value="F:beta-galactosidase activity"/>
    <property type="evidence" value="ECO:0007669"/>
    <property type="project" value="UniProtKB-EC"/>
</dbReference>
<dbReference type="Gene3D" id="2.60.40.1180">
    <property type="entry name" value="Golgi alpha-mannosidase II"/>
    <property type="match status" value="1"/>
</dbReference>
<dbReference type="EC" id="3.2.1.23" evidence="3 8"/>
<feature type="active site" description="Proton donor" evidence="9">
    <location>
        <position position="150"/>
    </location>
</feature>
<dbReference type="Gene3D" id="3.40.50.880">
    <property type="match status" value="1"/>
</dbReference>
<evidence type="ECO:0000256" key="4">
    <source>
        <dbReference type="ARBA" id="ARBA00022723"/>
    </source>
</evidence>
<evidence type="ECO:0000256" key="10">
    <source>
        <dbReference type="PIRSR" id="PIRSR001084-2"/>
    </source>
</evidence>
<evidence type="ECO:0000313" key="14">
    <source>
        <dbReference type="EMBL" id="BAN05879.1"/>
    </source>
</evidence>